<keyword evidence="2" id="KW-1185">Reference proteome</keyword>
<evidence type="ECO:0000313" key="1">
    <source>
        <dbReference type="EMBL" id="OAD71366.1"/>
    </source>
</evidence>
<accession>A0A167LYQ8</accession>
<dbReference type="EMBL" id="KV440986">
    <property type="protein sequence ID" value="OAD71366.1"/>
    <property type="molecule type" value="Genomic_DNA"/>
</dbReference>
<proteinExistence type="predicted"/>
<sequence>MLPLELILRIVDTCLDNELELYSTLTRKPQHNSYCIHALLQTNTQLNYYVSQHPMFHRLKMFRVLNRILHQTEPVPIAIYTTHDWTLLHLDWTIERLQTDKHESFLVANEARVYKKTRRWSRYNNTIYDKSVPLMSCEYHVFVDNLCKFAYQNSFSVWLWKSSPSFFKGNNMRLLTHKPPHSTICGSKCWNCHFVQLPKARPFKLIAENQGYTLMAWDRPTKDNRRFTEDVLRCNIELFGNLFQHASSY</sequence>
<dbReference type="VEuPathDB" id="FungiDB:PHYBLDRAFT_147857"/>
<evidence type="ECO:0000313" key="2">
    <source>
        <dbReference type="Proteomes" id="UP000077315"/>
    </source>
</evidence>
<dbReference type="Proteomes" id="UP000077315">
    <property type="component" value="Unassembled WGS sequence"/>
</dbReference>
<gene>
    <name evidence="1" type="ORF">PHYBLDRAFT_147857</name>
</gene>
<dbReference type="OrthoDB" id="2236326at2759"/>
<dbReference type="InParanoid" id="A0A167LYQ8"/>
<reference evidence="2" key="1">
    <citation type="submission" date="2015-06" db="EMBL/GenBank/DDBJ databases">
        <title>Expansion of signal transduction pathways in fungi by whole-genome duplication.</title>
        <authorList>
            <consortium name="DOE Joint Genome Institute"/>
            <person name="Corrochano L.M."/>
            <person name="Kuo A."/>
            <person name="Marcet-Houben M."/>
            <person name="Polaino S."/>
            <person name="Salamov A."/>
            <person name="Villalobos J.M."/>
            <person name="Alvarez M.I."/>
            <person name="Avalos J."/>
            <person name="Benito E.P."/>
            <person name="Benoit I."/>
            <person name="Burger G."/>
            <person name="Camino L.P."/>
            <person name="Canovas D."/>
            <person name="Cerda-Olmedo E."/>
            <person name="Cheng J.-F."/>
            <person name="Dominguez A."/>
            <person name="Elias M."/>
            <person name="Eslava A.P."/>
            <person name="Glaser F."/>
            <person name="Grimwood J."/>
            <person name="Gutierrez G."/>
            <person name="Heitman J."/>
            <person name="Henrissat B."/>
            <person name="Iturriaga E.A."/>
            <person name="Lang B.F."/>
            <person name="Lavin J.L."/>
            <person name="Lee S."/>
            <person name="Li W."/>
            <person name="Lindquist E."/>
            <person name="Lopez-Garcia S."/>
            <person name="Luque E.M."/>
            <person name="Marcos A.T."/>
            <person name="Martin J."/>
            <person name="McCluskey K."/>
            <person name="Medina H.R."/>
            <person name="Miralles-Duran A."/>
            <person name="Miyazaki A."/>
            <person name="Munoz-Torres E."/>
            <person name="Oguiza J.A."/>
            <person name="Ohm R."/>
            <person name="Olmedo M."/>
            <person name="Orejas M."/>
            <person name="Ortiz-Castellanos L."/>
            <person name="Pisabarro A.G."/>
            <person name="Rodriguez-Romero J."/>
            <person name="Ruiz-Herrera J."/>
            <person name="Ruiz-Vazquez R."/>
            <person name="Sanz C."/>
            <person name="Schackwitz W."/>
            <person name="Schmutz J."/>
            <person name="Shahriari M."/>
            <person name="Shelest E."/>
            <person name="Silva-Franco F."/>
            <person name="Soanes D."/>
            <person name="Syed K."/>
            <person name="Tagua V.G."/>
            <person name="Talbot N.J."/>
            <person name="Thon M."/>
            <person name="De vries R.P."/>
            <person name="Wiebenga A."/>
            <person name="Yadav J.S."/>
            <person name="Braun E.L."/>
            <person name="Baker S."/>
            <person name="Garre V."/>
            <person name="Horwitz B."/>
            <person name="Torres-Martinez S."/>
            <person name="Idnurm A."/>
            <person name="Herrera-Estrella A."/>
            <person name="Gabaldon T."/>
            <person name="Grigoriev I.V."/>
        </authorList>
    </citation>
    <scope>NUCLEOTIDE SEQUENCE [LARGE SCALE GENOMIC DNA]</scope>
    <source>
        <strain evidence="2">NRRL 1555(-)</strain>
    </source>
</reference>
<name>A0A167LYQ8_PHYB8</name>
<dbReference type="AlphaFoldDB" id="A0A167LYQ8"/>
<organism evidence="1 2">
    <name type="scientific">Phycomyces blakesleeanus (strain ATCC 8743b / DSM 1359 / FGSC 10004 / NBRC 33097 / NRRL 1555)</name>
    <dbReference type="NCBI Taxonomy" id="763407"/>
    <lineage>
        <taxon>Eukaryota</taxon>
        <taxon>Fungi</taxon>
        <taxon>Fungi incertae sedis</taxon>
        <taxon>Mucoromycota</taxon>
        <taxon>Mucoromycotina</taxon>
        <taxon>Mucoromycetes</taxon>
        <taxon>Mucorales</taxon>
        <taxon>Phycomycetaceae</taxon>
        <taxon>Phycomyces</taxon>
    </lineage>
</organism>
<dbReference type="GeneID" id="28992872"/>
<dbReference type="RefSeq" id="XP_018289406.1">
    <property type="nucleotide sequence ID" value="XM_018431966.1"/>
</dbReference>
<protein>
    <submittedName>
        <fullName evidence="1">Uncharacterized protein</fullName>
    </submittedName>
</protein>